<keyword evidence="2" id="KW-0732">Signal</keyword>
<evidence type="ECO:0000259" key="3">
    <source>
        <dbReference type="Pfam" id="PF00326"/>
    </source>
</evidence>
<dbReference type="PANTHER" id="PTHR42776:SF27">
    <property type="entry name" value="DIPEPTIDYL PEPTIDASE FAMILY MEMBER 6"/>
    <property type="match status" value="1"/>
</dbReference>
<gene>
    <name evidence="4" type="ORF">QVH07_14420</name>
</gene>
<sequence>MKSFSLLFCLIIGITNVPAQSGIFNVREIKIEKTYDEISPLGKYRYDSVSYTVAKEQTAYMYETFSYKSDEFEVEGYSCKPLNSEGKKLPVIIYNRGGTGNIGKLSEEDLPDFYWLAKYGFVVFASNYRFVGELGKVDQSGGDDVNDVINLFEAVQTLDFVDSENIFMMGVSRGGMMTYQSIRQVTVKAAAVIAGVADLRLQAEKRPIFITGWSDLDEEFNYEGLQNILPEFEKNRNQHFDKRSAVVWADEIKSPVYILHSRQDGRVPVDGALNLSLKLNELGKPYKLKIYDEKSHGLPYSKFDSFEEIIAWFKSHMT</sequence>
<feature type="chain" id="PRO_5047531855" evidence="2">
    <location>
        <begin position="20"/>
        <end position="318"/>
    </location>
</feature>
<accession>A0ABT7YFQ3</accession>
<dbReference type="PANTHER" id="PTHR42776">
    <property type="entry name" value="SERINE PEPTIDASE S9 FAMILY MEMBER"/>
    <property type="match status" value="1"/>
</dbReference>
<proteinExistence type="predicted"/>
<organism evidence="4 5">
    <name type="scientific">Algoriphagus sediminis</name>
    <dbReference type="NCBI Taxonomy" id="3057113"/>
    <lineage>
        <taxon>Bacteria</taxon>
        <taxon>Pseudomonadati</taxon>
        <taxon>Bacteroidota</taxon>
        <taxon>Cytophagia</taxon>
        <taxon>Cytophagales</taxon>
        <taxon>Cyclobacteriaceae</taxon>
        <taxon>Algoriphagus</taxon>
    </lineage>
</organism>
<keyword evidence="5" id="KW-1185">Reference proteome</keyword>
<dbReference type="InterPro" id="IPR029058">
    <property type="entry name" value="AB_hydrolase_fold"/>
</dbReference>
<evidence type="ECO:0000313" key="4">
    <source>
        <dbReference type="EMBL" id="MDN3205355.1"/>
    </source>
</evidence>
<evidence type="ECO:0000256" key="2">
    <source>
        <dbReference type="SAM" id="SignalP"/>
    </source>
</evidence>
<feature type="domain" description="Peptidase S9 prolyl oligopeptidase catalytic" evidence="3">
    <location>
        <begin position="113"/>
        <end position="317"/>
    </location>
</feature>
<dbReference type="SUPFAM" id="SSF53474">
    <property type="entry name" value="alpha/beta-Hydrolases"/>
    <property type="match status" value="1"/>
</dbReference>
<name>A0ABT7YFQ3_9BACT</name>
<evidence type="ECO:0000256" key="1">
    <source>
        <dbReference type="ARBA" id="ARBA00022801"/>
    </source>
</evidence>
<dbReference type="InterPro" id="IPR001375">
    <property type="entry name" value="Peptidase_S9_cat"/>
</dbReference>
<protein>
    <submittedName>
        <fullName evidence="4">Prolyl oligopeptidase family serine peptidase</fullName>
    </submittedName>
</protein>
<dbReference type="RefSeq" id="WP_290001644.1">
    <property type="nucleotide sequence ID" value="NZ_JAUEPH010000006.1"/>
</dbReference>
<feature type="signal peptide" evidence="2">
    <location>
        <begin position="1"/>
        <end position="19"/>
    </location>
</feature>
<evidence type="ECO:0000313" key="5">
    <source>
        <dbReference type="Proteomes" id="UP001171916"/>
    </source>
</evidence>
<dbReference type="EMBL" id="JAUEPH010000006">
    <property type="protein sequence ID" value="MDN3205355.1"/>
    <property type="molecule type" value="Genomic_DNA"/>
</dbReference>
<keyword evidence="1" id="KW-0378">Hydrolase</keyword>
<dbReference type="Gene3D" id="3.40.50.1820">
    <property type="entry name" value="alpha/beta hydrolase"/>
    <property type="match status" value="1"/>
</dbReference>
<comment type="caution">
    <text evidence="4">The sequence shown here is derived from an EMBL/GenBank/DDBJ whole genome shotgun (WGS) entry which is preliminary data.</text>
</comment>
<reference evidence="4" key="1">
    <citation type="submission" date="2023-06" db="EMBL/GenBank/DDBJ databases">
        <title>Robiginitalea aurantiacus sp. nov. and Algoriphagus sediminis sp. nov., isolated from coastal sediment.</title>
        <authorList>
            <person name="Zhou Z.Y."/>
            <person name="An J."/>
            <person name="Jia Y.W."/>
            <person name="Du Z.J."/>
        </authorList>
    </citation>
    <scope>NUCLEOTIDE SEQUENCE</scope>
    <source>
        <strain evidence="4">C2-7</strain>
    </source>
</reference>
<dbReference type="Proteomes" id="UP001171916">
    <property type="component" value="Unassembled WGS sequence"/>
</dbReference>
<dbReference type="Pfam" id="PF00326">
    <property type="entry name" value="Peptidase_S9"/>
    <property type="match status" value="1"/>
</dbReference>